<evidence type="ECO:0000313" key="2">
    <source>
        <dbReference type="Proteomes" id="UP000281594"/>
    </source>
</evidence>
<dbReference type="HOGENOM" id="CLU_1348301_0_0_11"/>
<evidence type="ECO:0000313" key="1">
    <source>
        <dbReference type="EMBL" id="RLV78496.1"/>
    </source>
</evidence>
<protein>
    <recommendedName>
        <fullName evidence="3">Cell envelope biogenesis protein OmpA</fullName>
    </recommendedName>
</protein>
<reference evidence="1 2" key="1">
    <citation type="journal article" date="2018" name="J. Biol. Chem.">
        <title>Discovery of the actinoplanic acid pathway in Streptomyces rapamycinicus reveals a genetically conserved synergism with rapamycin.</title>
        <authorList>
            <person name="Mrak P."/>
            <person name="Krastel P."/>
            <person name="Pivk Lukancic P."/>
            <person name="Tao J."/>
            <person name="Pistorius D."/>
            <person name="Moore C.M."/>
        </authorList>
    </citation>
    <scope>NUCLEOTIDE SEQUENCE [LARGE SCALE GENOMIC DNA]</scope>
    <source>
        <strain evidence="1 2">NRRL 5491</strain>
    </source>
</reference>
<dbReference type="eggNOG" id="ENOG5032Y9Q">
    <property type="taxonomic scope" value="Bacteria"/>
</dbReference>
<gene>
    <name evidence="1" type="ORF">D3C57_108965</name>
</gene>
<sequence>MTTTPPVPLRCVGRPLSGGLVVPWITLEHNGHVVFGAIDSRKRYLALTRRLCQICGQRLGDRIYLLVRPMDVDAGYIAEPAVHPECLRYAKQHCPMLNGQASHYRRSPLLAAHPAGRPCSDSHCPCPDTNSSGHEARSGQPADDWDAWLITPANYRLKTGPQDDLLGLDLDISVLKIRPIRRNRHVDIDEKLDLIWQLLGLPPRSGQGDDAEP</sequence>
<proteinExistence type="predicted"/>
<name>A0A0A0NFQ3_STRRN</name>
<dbReference type="AlphaFoldDB" id="A0A0A0NFQ3"/>
<accession>A0A0A0NFQ3</accession>
<organism evidence="1 2">
    <name type="scientific">Streptomyces rapamycinicus (strain ATCC 29253 / DSM 41530 / NRRL 5491 / AYB-994)</name>
    <name type="common">Streptomyces hygroscopicus (strain ATCC 29253)</name>
    <dbReference type="NCBI Taxonomy" id="1343740"/>
    <lineage>
        <taxon>Bacteria</taxon>
        <taxon>Bacillati</taxon>
        <taxon>Actinomycetota</taxon>
        <taxon>Actinomycetes</taxon>
        <taxon>Kitasatosporales</taxon>
        <taxon>Streptomycetaceae</taxon>
        <taxon>Streptomyces</taxon>
        <taxon>Streptomyces violaceusniger group</taxon>
    </lineage>
</organism>
<dbReference type="STRING" id="1343740.M271_34680"/>
<evidence type="ECO:0008006" key="3">
    <source>
        <dbReference type="Google" id="ProtNLM"/>
    </source>
</evidence>
<comment type="caution">
    <text evidence="1">The sequence shown here is derived from an EMBL/GenBank/DDBJ whole genome shotgun (WGS) entry which is preliminary data.</text>
</comment>
<dbReference type="RefSeq" id="WP_020871825.1">
    <property type="nucleotide sequence ID" value="NC_022785.1"/>
</dbReference>
<dbReference type="EMBL" id="QYCY01000001">
    <property type="protein sequence ID" value="RLV78496.1"/>
    <property type="molecule type" value="Genomic_DNA"/>
</dbReference>
<dbReference type="KEGG" id="src:M271_34680"/>
<dbReference type="Proteomes" id="UP000281594">
    <property type="component" value="Unassembled WGS sequence"/>
</dbReference>